<keyword evidence="7" id="KW-0067">ATP-binding</keyword>
<evidence type="ECO:0000256" key="11">
    <source>
        <dbReference type="ARBA" id="ARBA00047899"/>
    </source>
</evidence>
<evidence type="ECO:0000256" key="12">
    <source>
        <dbReference type="ARBA" id="ARBA00048679"/>
    </source>
</evidence>
<protein>
    <recommendedName>
        <fullName evidence="1">non-specific serine/threonine protein kinase</fullName>
        <ecNumber evidence="1">2.7.11.1</ecNumber>
    </recommendedName>
</protein>
<keyword evidence="8" id="KW-0460">Magnesium</keyword>
<evidence type="ECO:0000256" key="13">
    <source>
        <dbReference type="SAM" id="MobiDB-lite"/>
    </source>
</evidence>
<name>A0ABR1D0D0_NECAM</name>
<evidence type="ECO:0000259" key="14">
    <source>
        <dbReference type="PROSITE" id="PS50011"/>
    </source>
</evidence>
<comment type="caution">
    <text evidence="15">The sequence shown here is derived from an EMBL/GenBank/DDBJ whole genome shotgun (WGS) entry which is preliminary data.</text>
</comment>
<dbReference type="InterPro" id="IPR011009">
    <property type="entry name" value="Kinase-like_dom_sf"/>
</dbReference>
<keyword evidence="2" id="KW-0723">Serine/threonine-protein kinase</keyword>
<comment type="similarity">
    <text evidence="10">Belongs to the protein kinase superfamily. Ser/Thr protein kinase family. GCN2 subfamily.</text>
</comment>
<reference evidence="15 16" key="1">
    <citation type="submission" date="2023-08" db="EMBL/GenBank/DDBJ databases">
        <title>A Necator americanus chromosomal reference genome.</title>
        <authorList>
            <person name="Ilik V."/>
            <person name="Petrzelkova K.J."/>
            <person name="Pardy F."/>
            <person name="Fuh T."/>
            <person name="Niatou-Singa F.S."/>
            <person name="Gouil Q."/>
            <person name="Baker L."/>
            <person name="Ritchie M.E."/>
            <person name="Jex A.R."/>
            <person name="Gazzola D."/>
            <person name="Li H."/>
            <person name="Toshio Fujiwara R."/>
            <person name="Zhan B."/>
            <person name="Aroian R.V."/>
            <person name="Pafco B."/>
            <person name="Schwarz E.M."/>
        </authorList>
    </citation>
    <scope>NUCLEOTIDE SEQUENCE [LARGE SCALE GENOMIC DNA]</scope>
    <source>
        <strain evidence="15 16">Aroian</strain>
        <tissue evidence="15">Whole animal</tissue>
    </source>
</reference>
<evidence type="ECO:0000313" key="16">
    <source>
        <dbReference type="Proteomes" id="UP001303046"/>
    </source>
</evidence>
<dbReference type="EMBL" id="JAVFWL010000003">
    <property type="protein sequence ID" value="KAK6743999.1"/>
    <property type="molecule type" value="Genomic_DNA"/>
</dbReference>
<evidence type="ECO:0000256" key="7">
    <source>
        <dbReference type="ARBA" id="ARBA00022840"/>
    </source>
</evidence>
<keyword evidence="16" id="KW-1185">Reference proteome</keyword>
<dbReference type="PROSITE" id="PS00108">
    <property type="entry name" value="PROTEIN_KINASE_ST"/>
    <property type="match status" value="1"/>
</dbReference>
<comment type="catalytic activity">
    <reaction evidence="12">
        <text>L-seryl-[protein] + ATP = O-phospho-L-seryl-[protein] + ADP + H(+)</text>
        <dbReference type="Rhea" id="RHEA:17989"/>
        <dbReference type="Rhea" id="RHEA-COMP:9863"/>
        <dbReference type="Rhea" id="RHEA-COMP:11604"/>
        <dbReference type="ChEBI" id="CHEBI:15378"/>
        <dbReference type="ChEBI" id="CHEBI:29999"/>
        <dbReference type="ChEBI" id="CHEBI:30616"/>
        <dbReference type="ChEBI" id="CHEBI:83421"/>
        <dbReference type="ChEBI" id="CHEBI:456216"/>
        <dbReference type="EC" id="2.7.11.1"/>
    </reaction>
</comment>
<dbReference type="PROSITE" id="PS50011">
    <property type="entry name" value="PROTEIN_KINASE_DOM"/>
    <property type="match status" value="1"/>
</dbReference>
<organism evidence="15 16">
    <name type="scientific">Necator americanus</name>
    <name type="common">Human hookworm</name>
    <dbReference type="NCBI Taxonomy" id="51031"/>
    <lineage>
        <taxon>Eukaryota</taxon>
        <taxon>Metazoa</taxon>
        <taxon>Ecdysozoa</taxon>
        <taxon>Nematoda</taxon>
        <taxon>Chromadorea</taxon>
        <taxon>Rhabditida</taxon>
        <taxon>Rhabditina</taxon>
        <taxon>Rhabditomorpha</taxon>
        <taxon>Strongyloidea</taxon>
        <taxon>Ancylostomatidae</taxon>
        <taxon>Bunostominae</taxon>
        <taxon>Necator</taxon>
    </lineage>
</organism>
<dbReference type="Gene3D" id="1.10.510.10">
    <property type="entry name" value="Transferase(Phosphotransferase) domain 1"/>
    <property type="match status" value="1"/>
</dbReference>
<keyword evidence="9" id="KW-0131">Cell cycle</keyword>
<evidence type="ECO:0000256" key="8">
    <source>
        <dbReference type="ARBA" id="ARBA00022842"/>
    </source>
</evidence>
<dbReference type="EC" id="2.7.11.1" evidence="1"/>
<accession>A0ABR1D0D0</accession>
<feature type="domain" description="Protein kinase" evidence="14">
    <location>
        <begin position="122"/>
        <end position="367"/>
    </location>
</feature>
<keyword evidence="3" id="KW-0808">Transferase</keyword>
<evidence type="ECO:0000256" key="2">
    <source>
        <dbReference type="ARBA" id="ARBA00022527"/>
    </source>
</evidence>
<evidence type="ECO:0000256" key="4">
    <source>
        <dbReference type="ARBA" id="ARBA00022723"/>
    </source>
</evidence>
<feature type="region of interest" description="Disordered" evidence="13">
    <location>
        <begin position="438"/>
        <end position="498"/>
    </location>
</feature>
<keyword evidence="6" id="KW-0418">Kinase</keyword>
<evidence type="ECO:0000256" key="9">
    <source>
        <dbReference type="ARBA" id="ARBA00023306"/>
    </source>
</evidence>
<dbReference type="PANTHER" id="PTHR11042:SF183">
    <property type="entry name" value="MEMBRANE-ASSOCIATED TYROSINE- AND THREONINE-SPECIFIC CDC2-INHIBITORY KINASE"/>
    <property type="match status" value="1"/>
</dbReference>
<dbReference type="SMART" id="SM00220">
    <property type="entry name" value="S_TKc"/>
    <property type="match status" value="1"/>
</dbReference>
<dbReference type="Pfam" id="PF00069">
    <property type="entry name" value="Pkinase"/>
    <property type="match status" value="1"/>
</dbReference>
<feature type="compositionally biased region" description="Basic and acidic residues" evidence="13">
    <location>
        <begin position="465"/>
        <end position="479"/>
    </location>
</feature>
<dbReference type="InterPro" id="IPR008271">
    <property type="entry name" value="Ser/Thr_kinase_AS"/>
</dbReference>
<dbReference type="PANTHER" id="PTHR11042">
    <property type="entry name" value="EUKARYOTIC TRANSLATION INITIATION FACTOR 2-ALPHA KINASE EIF2-ALPHA KINASE -RELATED"/>
    <property type="match status" value="1"/>
</dbReference>
<evidence type="ECO:0000313" key="15">
    <source>
        <dbReference type="EMBL" id="KAK6743999.1"/>
    </source>
</evidence>
<gene>
    <name evidence="15" type="primary">Necator_chrIII.g11742</name>
    <name evidence="15" type="ORF">RB195_010977</name>
</gene>
<keyword evidence="4" id="KW-0479">Metal-binding</keyword>
<evidence type="ECO:0000256" key="1">
    <source>
        <dbReference type="ARBA" id="ARBA00012513"/>
    </source>
</evidence>
<dbReference type="SUPFAM" id="SSF56112">
    <property type="entry name" value="Protein kinase-like (PK-like)"/>
    <property type="match status" value="1"/>
</dbReference>
<evidence type="ECO:0000256" key="6">
    <source>
        <dbReference type="ARBA" id="ARBA00022777"/>
    </source>
</evidence>
<dbReference type="InterPro" id="IPR050339">
    <property type="entry name" value="CC_SR_Kinase"/>
</dbReference>
<evidence type="ECO:0000256" key="5">
    <source>
        <dbReference type="ARBA" id="ARBA00022741"/>
    </source>
</evidence>
<dbReference type="Gene3D" id="3.30.200.20">
    <property type="entry name" value="Phosphorylase Kinase, domain 1"/>
    <property type="match status" value="1"/>
</dbReference>
<sequence length="498" mass="56428">MDGSGDGYTVSQQSSVSPLLLEIKRTRISDRAMAPSNLELESTPDRNVCSSPDSNPKVWEALIKSQPRSLKVCKPHSRIYPHGFPILRPRLVSKNGIPADSIEKNSKTYVYDKEKSYFEQCFRELRVLGRGLFGEALEVECVETGKHFSVKRALRTFESAGSRQQKLREATNHEAIAPHRNIVKFEKAWEERGRLYIQTELCGANLADYRTEFGILSEPELWKVLHDLVQALHHMHSNGMLHMDVKPSNIFISDYTTCKLGDFGLAFDMRKTARDAAEEGDKYYMAPEILNDSPTAAADVYSLGVSMLELATTVNLRESSHKIRNGELHDELFGDLTPDLRNMIKSLLCPDPLDRPTTSQLSTDEIILKNTRTPVRFRHLENDVKSPLGPLDKDWDFEFEDEIHPPSIRFSKPRRPLRDLLGDDISDAADSVKTCLNFENSSDDESPTCRPGKQRPLRSQRAPIRKRENITHTVKKLDFSDTSDVSPGPAPKRIREAV</sequence>
<proteinExistence type="inferred from homology"/>
<evidence type="ECO:0000256" key="3">
    <source>
        <dbReference type="ARBA" id="ARBA00022679"/>
    </source>
</evidence>
<evidence type="ECO:0000256" key="10">
    <source>
        <dbReference type="ARBA" id="ARBA00037982"/>
    </source>
</evidence>
<dbReference type="InterPro" id="IPR000719">
    <property type="entry name" value="Prot_kinase_dom"/>
</dbReference>
<keyword evidence="5" id="KW-0547">Nucleotide-binding</keyword>
<comment type="catalytic activity">
    <reaction evidence="11">
        <text>L-threonyl-[protein] + ATP = O-phospho-L-threonyl-[protein] + ADP + H(+)</text>
        <dbReference type="Rhea" id="RHEA:46608"/>
        <dbReference type="Rhea" id="RHEA-COMP:11060"/>
        <dbReference type="Rhea" id="RHEA-COMP:11605"/>
        <dbReference type="ChEBI" id="CHEBI:15378"/>
        <dbReference type="ChEBI" id="CHEBI:30013"/>
        <dbReference type="ChEBI" id="CHEBI:30616"/>
        <dbReference type="ChEBI" id="CHEBI:61977"/>
        <dbReference type="ChEBI" id="CHEBI:456216"/>
        <dbReference type="EC" id="2.7.11.1"/>
    </reaction>
</comment>
<dbReference type="Proteomes" id="UP001303046">
    <property type="component" value="Unassembled WGS sequence"/>
</dbReference>